<organism evidence="2 3">
    <name type="scientific">Parafannyhessea umbonata</name>
    <dbReference type="NCBI Taxonomy" id="604330"/>
    <lineage>
        <taxon>Bacteria</taxon>
        <taxon>Bacillati</taxon>
        <taxon>Actinomycetota</taxon>
        <taxon>Coriobacteriia</taxon>
        <taxon>Coriobacteriales</taxon>
        <taxon>Atopobiaceae</taxon>
        <taxon>Parafannyhessea</taxon>
    </lineage>
</organism>
<dbReference type="EMBL" id="FNWT01000004">
    <property type="protein sequence ID" value="SEH52068.1"/>
    <property type="molecule type" value="Genomic_DNA"/>
</dbReference>
<dbReference type="RefSeq" id="WP_159443997.1">
    <property type="nucleotide sequence ID" value="NZ_FNWT01000004.1"/>
</dbReference>
<evidence type="ECO:0000259" key="1">
    <source>
        <dbReference type="Pfam" id="PF01656"/>
    </source>
</evidence>
<comment type="caution">
    <text evidence="2">The sequence shown here is derived from an EMBL/GenBank/DDBJ whole genome shotgun (WGS) entry which is preliminary data.</text>
</comment>
<evidence type="ECO:0000313" key="3">
    <source>
        <dbReference type="Proteomes" id="UP000199135"/>
    </source>
</evidence>
<protein>
    <submittedName>
        <fullName evidence="2">CobQ/CobB/MinD/ParA nucleotide binding domain-containing protein</fullName>
    </submittedName>
</protein>
<gene>
    <name evidence="2" type="ORF">SAMN05216447_104137</name>
</gene>
<dbReference type="InterPro" id="IPR027417">
    <property type="entry name" value="P-loop_NTPase"/>
</dbReference>
<keyword evidence="3" id="KW-1185">Reference proteome</keyword>
<dbReference type="InterPro" id="IPR002586">
    <property type="entry name" value="CobQ/CobB/MinD/ParA_Nub-bd_dom"/>
</dbReference>
<dbReference type="SUPFAM" id="SSF52540">
    <property type="entry name" value="P-loop containing nucleoside triphosphate hydrolases"/>
    <property type="match status" value="1"/>
</dbReference>
<reference evidence="2 3" key="1">
    <citation type="submission" date="2016-10" db="EMBL/GenBank/DDBJ databases">
        <authorList>
            <person name="Varghese N."/>
            <person name="Submissions S."/>
        </authorList>
    </citation>
    <scope>NUCLEOTIDE SEQUENCE [LARGE SCALE GENOMIC DNA]</scope>
    <source>
        <strain evidence="2 3">WCP15</strain>
    </source>
</reference>
<dbReference type="Gene3D" id="3.40.50.300">
    <property type="entry name" value="P-loop containing nucleotide triphosphate hydrolases"/>
    <property type="match status" value="1"/>
</dbReference>
<proteinExistence type="predicted"/>
<dbReference type="Pfam" id="PF01656">
    <property type="entry name" value="CbiA"/>
    <property type="match status" value="1"/>
</dbReference>
<name>A0A1H6IZP0_9ACTN</name>
<feature type="domain" description="CobQ/CobB/MinD/ParA nucleotide binding" evidence="1">
    <location>
        <begin position="18"/>
        <end position="90"/>
    </location>
</feature>
<accession>A0A1H6IZP0</accession>
<sequence>MSTTDSTRQIDPLDLPAITVLVGHAGVGKTNTALGLALAHAARGLRVALCDLDVVNPYFRSSDYARELEEKGIELIAPVFAGTTLDTPSLSGRLDAVVERVTQAQAQAGRAPSPERLIIDVGGDDDGATTLGRYATQLRQAGACVLYVASAYRSLTQTPEEAAAMLPDIEWHARLKADALLNTSNLSDQTTPEDVRRGRAFASRLSSLTGLPFAGSVVPRATIAALASEGPCQGEARALLASGGACEICGSSAPEIAALLTDADSPSEKLIMVSRFVSMPWEM</sequence>
<dbReference type="Proteomes" id="UP000199135">
    <property type="component" value="Unassembled WGS sequence"/>
</dbReference>
<evidence type="ECO:0000313" key="2">
    <source>
        <dbReference type="EMBL" id="SEH52068.1"/>
    </source>
</evidence>